<gene>
    <name evidence="1" type="ORF">BEP19_02950</name>
</gene>
<dbReference type="EMBL" id="MCHY01000006">
    <property type="protein sequence ID" value="RKD25902.1"/>
    <property type="molecule type" value="Genomic_DNA"/>
</dbReference>
<keyword evidence="2" id="KW-1185">Reference proteome</keyword>
<dbReference type="Proteomes" id="UP000284219">
    <property type="component" value="Unassembled WGS sequence"/>
</dbReference>
<proteinExistence type="predicted"/>
<comment type="caution">
    <text evidence="1">The sequence shown here is derived from an EMBL/GenBank/DDBJ whole genome shotgun (WGS) entry which is preliminary data.</text>
</comment>
<name>A0A419SNT3_9BACL</name>
<organism evidence="1 2">
    <name type="scientific">Ammoniphilus oxalaticus</name>
    <dbReference type="NCBI Taxonomy" id="66863"/>
    <lineage>
        <taxon>Bacteria</taxon>
        <taxon>Bacillati</taxon>
        <taxon>Bacillota</taxon>
        <taxon>Bacilli</taxon>
        <taxon>Bacillales</taxon>
        <taxon>Paenibacillaceae</taxon>
        <taxon>Aneurinibacillus group</taxon>
        <taxon>Ammoniphilus</taxon>
    </lineage>
</organism>
<evidence type="ECO:0000313" key="2">
    <source>
        <dbReference type="Proteomes" id="UP000284219"/>
    </source>
</evidence>
<sequence>MIFEYESSVGVMRIQVDFLKKRYGIYVDDKVYSYHSTVSSAAEAVYTHSTGYRPWDDLDGKVDGPEHLGHWQRIK</sequence>
<evidence type="ECO:0000313" key="1">
    <source>
        <dbReference type="EMBL" id="RKD25902.1"/>
    </source>
</evidence>
<accession>A0A419SNT3</accession>
<dbReference type="AlphaFoldDB" id="A0A419SNT3"/>
<reference evidence="1 2" key="1">
    <citation type="submission" date="2016-08" db="EMBL/GenBank/DDBJ databases">
        <title>Novel Firmicute Genomes.</title>
        <authorList>
            <person name="Poppleton D.I."/>
            <person name="Gribaldo S."/>
        </authorList>
    </citation>
    <scope>NUCLEOTIDE SEQUENCE [LARGE SCALE GENOMIC DNA]</scope>
    <source>
        <strain evidence="1 2">RAOx-1</strain>
    </source>
</reference>
<dbReference type="OrthoDB" id="7065648at2"/>
<dbReference type="RefSeq" id="WP_120188581.1">
    <property type="nucleotide sequence ID" value="NZ_MCHY01000006.1"/>
</dbReference>
<protein>
    <submittedName>
        <fullName evidence="1">Uncharacterized protein</fullName>
    </submittedName>
</protein>